<dbReference type="Proteomes" id="UP000826234">
    <property type="component" value="Unassembled WGS sequence"/>
</dbReference>
<dbReference type="PROSITE" id="PS50294">
    <property type="entry name" value="WD_REPEATS_REGION"/>
    <property type="match status" value="1"/>
</dbReference>
<accession>A0ABQ7SYX4</accession>
<comment type="caution">
    <text evidence="3">The sequence shown here is derived from an EMBL/GenBank/DDBJ whole genome shotgun (WGS) entry which is preliminary data.</text>
</comment>
<dbReference type="InterPro" id="IPR011047">
    <property type="entry name" value="Quinoprotein_ADH-like_sf"/>
</dbReference>
<evidence type="ECO:0000256" key="2">
    <source>
        <dbReference type="SAM" id="MobiDB-lite"/>
    </source>
</evidence>
<proteinExistence type="predicted"/>
<dbReference type="InterPro" id="IPR042411">
    <property type="entry name" value="WDR27"/>
</dbReference>
<organism evidence="3 4">
    <name type="scientific">Phrynosoma platyrhinos</name>
    <name type="common">Desert horned lizard</name>
    <dbReference type="NCBI Taxonomy" id="52577"/>
    <lineage>
        <taxon>Eukaryota</taxon>
        <taxon>Metazoa</taxon>
        <taxon>Chordata</taxon>
        <taxon>Craniata</taxon>
        <taxon>Vertebrata</taxon>
        <taxon>Euteleostomi</taxon>
        <taxon>Lepidosauria</taxon>
        <taxon>Squamata</taxon>
        <taxon>Bifurcata</taxon>
        <taxon>Unidentata</taxon>
        <taxon>Episquamata</taxon>
        <taxon>Toxicofera</taxon>
        <taxon>Iguania</taxon>
        <taxon>Phrynosomatidae</taxon>
        <taxon>Phrynosomatinae</taxon>
        <taxon>Phrynosoma</taxon>
    </lineage>
</organism>
<evidence type="ECO:0000313" key="3">
    <source>
        <dbReference type="EMBL" id="KAH0622459.1"/>
    </source>
</evidence>
<feature type="repeat" description="WD" evidence="1">
    <location>
        <begin position="209"/>
        <end position="244"/>
    </location>
</feature>
<feature type="compositionally biased region" description="Basic residues" evidence="2">
    <location>
        <begin position="1"/>
        <end position="10"/>
    </location>
</feature>
<gene>
    <name evidence="3" type="ORF">JD844_024791</name>
</gene>
<feature type="region of interest" description="Disordered" evidence="2">
    <location>
        <begin position="1"/>
        <end position="66"/>
    </location>
</feature>
<name>A0ABQ7SYX4_PHRPL</name>
<protein>
    <recommendedName>
        <fullName evidence="5">WD repeat-containing protein 27</fullName>
    </recommendedName>
</protein>
<dbReference type="PROSITE" id="PS50082">
    <property type="entry name" value="WD_REPEATS_2"/>
    <property type="match status" value="2"/>
</dbReference>
<dbReference type="InterPro" id="IPR001680">
    <property type="entry name" value="WD40_rpt"/>
</dbReference>
<sequence>MDNVQKKRKTSKEDSGGTRRKKERKEAKYGDQGNRNGSTNCSPEDLRLRKNINSFNPDDSKTLENTERETERLLEWASQACRTLYCCLGNSGFFPPPSIERPLNRARLQQLFPPPVPRRGQTAVTEPQQARAVRTDERGCAMESPEDLCFVEEGCSSSIVLEKQVFKSQVPESHVQLACSLHHCAFPLNGNELCILNTTDDPDHQPLHLIGHHHSITALTFGSKVNPLLICSASSDYVIVWDLDECMKKVLEGLMPQGIVIGTLLGMVLYVRFSPDDQTVAACAGNRIYMLNAKNETILAELEGHLAPVTAVEFCTWEKNILISVSEDRSFKARKCKLFAAVWDYCTGLLVYQSAVITAFPLLSLFIDEENKQIITGCADGQVLWIFSLTNGHQYRCVVHINVKKEREKFYNKIRKSVHLDKFQHTSESHTSNGLRDEEAVESSFPVLRIEHCDKSANLDDEEPSFSCANARCLWIGSSTGLFIINMANFELEAILHYRDFSALSIQFAGSCALTRKAVSGKVFCVLTSMFENRIALLEINVAALLRSQQNELLLSGEEKGLSVVARCCLLPTSPLFLKKEKTKLVNKKDMKSSIKDQPLVFHNKIKSSGYTSAPQMTMFSLKTNAKQNNSKSKCKRRSKRRNEDYLLTKSPPNKFESQVTVAGKSTSICCIQYSGDGDLLACGLADKTLLAFNSNLTGPPTVFSGHDGAVNSVGWSHDNHWLVSSSEDRTLRIWSVSSAEPALCLGKEYFHKPIRSAQFYYIDTYILLSCGAEFYLLRYYLDTSKDEIKRYRSKSICKSIQKFPMASTVEISSLSAVNEFYSYITDIVLAAGSNRALEVFDLNAGCSAAIITDVHSRSVHQICQNKGSAFSSQQCEAYNLFLTTAIGDGIKLWDLRTLRCERRFEGHNSRCHPCGIAVSPCGRFIASGSEDKCVCNSC</sequence>
<evidence type="ECO:0008006" key="5">
    <source>
        <dbReference type="Google" id="ProtNLM"/>
    </source>
</evidence>
<dbReference type="Pfam" id="PF00400">
    <property type="entry name" value="WD40"/>
    <property type="match status" value="3"/>
</dbReference>
<feature type="region of interest" description="Disordered" evidence="2">
    <location>
        <begin position="113"/>
        <end position="136"/>
    </location>
</feature>
<dbReference type="InterPro" id="IPR015943">
    <property type="entry name" value="WD40/YVTN_repeat-like_dom_sf"/>
</dbReference>
<dbReference type="Gene3D" id="2.130.10.10">
    <property type="entry name" value="YVTN repeat-like/Quinoprotein amine dehydrogenase"/>
    <property type="match status" value="3"/>
</dbReference>
<reference evidence="3 4" key="1">
    <citation type="journal article" date="2022" name="Gigascience">
        <title>A chromosome-level genome assembly and annotation of the desert horned lizard, Phrynosoma platyrhinos, provides insight into chromosomal rearrangements among reptiles.</title>
        <authorList>
            <person name="Koochekian N."/>
            <person name="Ascanio A."/>
            <person name="Farleigh K."/>
            <person name="Card D.C."/>
            <person name="Schield D.R."/>
            <person name="Castoe T.A."/>
            <person name="Jezkova T."/>
        </authorList>
    </citation>
    <scope>NUCLEOTIDE SEQUENCE [LARGE SCALE GENOMIC DNA]</scope>
    <source>
        <strain evidence="3">NK-2021</strain>
    </source>
</reference>
<dbReference type="PANTHER" id="PTHR44525">
    <property type="entry name" value="WD REPEAT-CONTAINING PROTEIN 27"/>
    <property type="match status" value="1"/>
</dbReference>
<dbReference type="PANTHER" id="PTHR44525:SF1">
    <property type="entry name" value="WD REPEAT-CONTAINING PROTEIN 27"/>
    <property type="match status" value="1"/>
</dbReference>
<dbReference type="SUPFAM" id="SSF50998">
    <property type="entry name" value="Quinoprotein alcohol dehydrogenase-like"/>
    <property type="match status" value="1"/>
</dbReference>
<feature type="compositionally biased region" description="Polar residues" evidence="2">
    <location>
        <begin position="33"/>
        <end position="42"/>
    </location>
</feature>
<feature type="region of interest" description="Disordered" evidence="2">
    <location>
        <begin position="627"/>
        <end position="650"/>
    </location>
</feature>
<dbReference type="SMART" id="SM00320">
    <property type="entry name" value="WD40"/>
    <property type="match status" value="8"/>
</dbReference>
<evidence type="ECO:0000313" key="4">
    <source>
        <dbReference type="Proteomes" id="UP000826234"/>
    </source>
</evidence>
<evidence type="ECO:0000256" key="1">
    <source>
        <dbReference type="PROSITE-ProRule" id="PRU00221"/>
    </source>
</evidence>
<keyword evidence="1" id="KW-0853">WD repeat</keyword>
<feature type="repeat" description="WD" evidence="1">
    <location>
        <begin position="704"/>
        <end position="745"/>
    </location>
</feature>
<keyword evidence="4" id="KW-1185">Reference proteome</keyword>
<dbReference type="EMBL" id="JAIPUX010003289">
    <property type="protein sequence ID" value="KAH0622459.1"/>
    <property type="molecule type" value="Genomic_DNA"/>
</dbReference>